<dbReference type="Pfam" id="PF02230">
    <property type="entry name" value="Abhydrolase_2"/>
    <property type="match status" value="1"/>
</dbReference>
<keyword evidence="1" id="KW-0732">Signal</keyword>
<dbReference type="InterPro" id="IPR050955">
    <property type="entry name" value="Plant_Biomass_Hydrol_Est"/>
</dbReference>
<dbReference type="InterPro" id="IPR029058">
    <property type="entry name" value="AB_hydrolase_fold"/>
</dbReference>
<dbReference type="Gene3D" id="3.40.50.1820">
    <property type="entry name" value="alpha/beta hydrolase"/>
    <property type="match status" value="1"/>
</dbReference>
<dbReference type="PANTHER" id="PTHR43037">
    <property type="entry name" value="UNNAMED PRODUCT-RELATED"/>
    <property type="match status" value="1"/>
</dbReference>
<comment type="caution">
    <text evidence="3">The sequence shown here is derived from an EMBL/GenBank/DDBJ whole genome shotgun (WGS) entry which is preliminary data.</text>
</comment>
<feature type="domain" description="Phospholipase/carboxylesterase/thioesterase" evidence="2">
    <location>
        <begin position="46"/>
        <end position="200"/>
    </location>
</feature>
<dbReference type="RefSeq" id="WP_315650157.1">
    <property type="nucleotide sequence ID" value="NZ_JAVXZY010000003.1"/>
</dbReference>
<reference evidence="3" key="1">
    <citation type="submission" date="2023-09" db="EMBL/GenBank/DDBJ databases">
        <title>Paucibacter sp. APW11 Genome sequencing and assembly.</title>
        <authorList>
            <person name="Kim I."/>
        </authorList>
    </citation>
    <scope>NUCLEOTIDE SEQUENCE</scope>
    <source>
        <strain evidence="3">APW11</strain>
    </source>
</reference>
<name>A0ABU3PAJ5_9BURK</name>
<sequence length="316" mass="34119">MSAATPFWRRLLLGGSAWSGPRAALQALSQPSPNGPRQVWLAAPSQPSTAARPTVILLHGFGASGKQLLGEAFPPSPLAHWREIAEREGWLIAAPDGQRQRWNDGFADASASGDWDDVGFIDGLISTLIAAHGADAERIYLMGVSKGGMMSFRLAAELGPRLAAFAPVLASMPKNSRVPAPRHALPLLMIASRHDPLVRYEGGAFRKNRRQAGEMLGIEASLQVWRELAGLGGAPRSETLTSSDCKTEVTRLQWGEPGASLQAVLLRVDGAGHAEPSARHRYPWWINALTGAQNADVDSAEVAFEFFRDKRRRPAV</sequence>
<gene>
    <name evidence="3" type="ORF">RQP53_10000</name>
</gene>
<evidence type="ECO:0000259" key="2">
    <source>
        <dbReference type="Pfam" id="PF02230"/>
    </source>
</evidence>
<dbReference type="PANTHER" id="PTHR43037:SF1">
    <property type="entry name" value="BLL1128 PROTEIN"/>
    <property type="match status" value="1"/>
</dbReference>
<keyword evidence="4" id="KW-1185">Reference proteome</keyword>
<evidence type="ECO:0000256" key="1">
    <source>
        <dbReference type="ARBA" id="ARBA00022729"/>
    </source>
</evidence>
<evidence type="ECO:0000313" key="3">
    <source>
        <dbReference type="EMBL" id="MDT8999597.1"/>
    </source>
</evidence>
<dbReference type="Proteomes" id="UP001246372">
    <property type="component" value="Unassembled WGS sequence"/>
</dbReference>
<protein>
    <recommendedName>
        <fullName evidence="2">Phospholipase/carboxylesterase/thioesterase domain-containing protein</fullName>
    </recommendedName>
</protein>
<dbReference type="SUPFAM" id="SSF53474">
    <property type="entry name" value="alpha/beta-Hydrolases"/>
    <property type="match status" value="1"/>
</dbReference>
<proteinExistence type="predicted"/>
<dbReference type="EMBL" id="JAVXZY010000003">
    <property type="protein sequence ID" value="MDT8999597.1"/>
    <property type="molecule type" value="Genomic_DNA"/>
</dbReference>
<evidence type="ECO:0000313" key="4">
    <source>
        <dbReference type="Proteomes" id="UP001246372"/>
    </source>
</evidence>
<accession>A0ABU3PAJ5</accession>
<dbReference type="InterPro" id="IPR003140">
    <property type="entry name" value="PLipase/COase/thioEstase"/>
</dbReference>
<organism evidence="3 4">
    <name type="scientific">Roseateles aquae</name>
    <dbReference type="NCBI Taxonomy" id="3077235"/>
    <lineage>
        <taxon>Bacteria</taxon>
        <taxon>Pseudomonadati</taxon>
        <taxon>Pseudomonadota</taxon>
        <taxon>Betaproteobacteria</taxon>
        <taxon>Burkholderiales</taxon>
        <taxon>Sphaerotilaceae</taxon>
        <taxon>Roseateles</taxon>
    </lineage>
</organism>